<feature type="compositionally biased region" description="Polar residues" evidence="5">
    <location>
        <begin position="124"/>
        <end position="140"/>
    </location>
</feature>
<dbReference type="STRING" id="1206466.K0KSM9"/>
<evidence type="ECO:0000256" key="4">
    <source>
        <dbReference type="RuleBase" id="RU368069"/>
    </source>
</evidence>
<keyword evidence="8" id="KW-1185">Reference proteome</keyword>
<feature type="compositionally biased region" description="Polar residues" evidence="5">
    <location>
        <begin position="85"/>
        <end position="96"/>
    </location>
</feature>
<organism evidence="7 8">
    <name type="scientific">Wickerhamomyces ciferrii (strain ATCC 14091 / BCRC 22168 / CBS 111 / JCM 3599 / NBRC 0793 / NRRL Y-1031 F-60-10)</name>
    <name type="common">Yeast</name>
    <name type="synonym">Pichia ciferrii</name>
    <dbReference type="NCBI Taxonomy" id="1206466"/>
    <lineage>
        <taxon>Eukaryota</taxon>
        <taxon>Fungi</taxon>
        <taxon>Dikarya</taxon>
        <taxon>Ascomycota</taxon>
        <taxon>Saccharomycotina</taxon>
        <taxon>Saccharomycetes</taxon>
        <taxon>Phaffomycetales</taxon>
        <taxon>Wickerhamomycetaceae</taxon>
        <taxon>Wickerhamomyces</taxon>
    </lineage>
</organism>
<dbReference type="PANTHER" id="PTHR13153:SF5">
    <property type="entry name" value="GATOR COMPLEX PROTEIN NPRL3"/>
    <property type="match status" value="1"/>
</dbReference>
<comment type="subcellular location">
    <subcellularLocation>
        <location evidence="4">Vacuole membrane</location>
        <topology evidence="4">Peripheral membrane protein</topology>
    </subcellularLocation>
</comment>
<accession>K0KSM9</accession>
<evidence type="ECO:0000313" key="7">
    <source>
        <dbReference type="EMBL" id="CCH45052.1"/>
    </source>
</evidence>
<evidence type="ECO:0000313" key="8">
    <source>
        <dbReference type="Proteomes" id="UP000009328"/>
    </source>
</evidence>
<feature type="compositionally biased region" description="Polar residues" evidence="5">
    <location>
        <begin position="214"/>
        <end position="228"/>
    </location>
</feature>
<feature type="compositionally biased region" description="Basic and acidic residues" evidence="5">
    <location>
        <begin position="70"/>
        <end position="81"/>
    </location>
</feature>
<dbReference type="GO" id="GO:1904262">
    <property type="term" value="P:negative regulation of TORC1 signaling"/>
    <property type="evidence" value="ECO:0007669"/>
    <property type="project" value="TreeGrafter"/>
</dbReference>
<evidence type="ECO:0000256" key="5">
    <source>
        <dbReference type="SAM" id="MobiDB-lite"/>
    </source>
</evidence>
<dbReference type="HOGENOM" id="CLU_014314_0_0_1"/>
<feature type="compositionally biased region" description="Basic and acidic residues" evidence="5">
    <location>
        <begin position="602"/>
        <end position="624"/>
    </location>
</feature>
<feature type="compositionally biased region" description="Basic residues" evidence="5">
    <location>
        <begin position="201"/>
        <end position="213"/>
    </location>
</feature>
<dbReference type="Pfam" id="PF03666">
    <property type="entry name" value="NPR3"/>
    <property type="match status" value="1"/>
</dbReference>
<dbReference type="GO" id="GO:0010508">
    <property type="term" value="P:positive regulation of autophagy"/>
    <property type="evidence" value="ECO:0007669"/>
    <property type="project" value="TreeGrafter"/>
</dbReference>
<comment type="function">
    <text evidence="4">Mediates inactivation of the TORC1 complex in response to amino acid starvation. Required for meiotic nuclear division.</text>
</comment>
<feature type="region of interest" description="Disordered" evidence="5">
    <location>
        <begin position="590"/>
        <end position="630"/>
    </location>
</feature>
<evidence type="ECO:0000256" key="1">
    <source>
        <dbReference type="ARBA" id="ARBA00010546"/>
    </source>
</evidence>
<dbReference type="PANTHER" id="PTHR13153">
    <property type="entry name" value="CGTHBA PROTEIN -14 GENE PROTEIN"/>
    <property type="match status" value="1"/>
</dbReference>
<feature type="compositionally biased region" description="Basic residues" evidence="5">
    <location>
        <begin position="109"/>
        <end position="123"/>
    </location>
</feature>
<keyword evidence="4" id="KW-0469">Meiosis</keyword>
<feature type="domain" description="GATOR1 complex protein NPRL3 C-terminal HTH" evidence="6">
    <location>
        <begin position="653"/>
        <end position="714"/>
    </location>
</feature>
<sequence>MSYYLPNPCLQGILLTISTHNGPQLVYHYPPIPSEVGFNTNSFTTNNDLLSSEDSTTDSSESDSSDEEDRVTSSHKGKDAFMSRFNATENQSSGQTLLDLLDERDKRREVKKKRRQNQKRKKGSISSNSIHKSTANSETNSLATAIHPQQQLDKVFGFDAEFLGEFLSPPKRLCNSRFELTVDDMAFLGLPIHKNDDGLWRNHKSKRDQKSKHSGNTSGNNTRSGSTKGESETEDATSGPEVENIQDEKSNFSKTENDDSDSNSMEMFHVVFVMNPSLVEYNYRLDEMFHYVVSRLSLILRYEQSKSNYVWDQVKKILMIKDNNENLSVFDLYQKLNTESSLAKVLSQCFDSIASSDIANLEINNKVISLQIPMKNQFSSLLPKTTPVLPGSYLSSTTQYDEEELDSNVGHMALLLLDAPEKIITDLKTEPMSPLSTFIKNINPMMSMNKLALLNQLDINQVKAFANHLIYWRRARSIIPLQAKSVFIVSPMAPIEYINEDMKSFRHDFPSLPSLPSFISLISTSKPRQYSAIIPSRDHRDLYLEALAWLIRHGYVTQLMTFVWLKISNRIKLAVEEDLEKEGISKEPHSKLKLTDLSTDNTSKDPNSESAQIDKSETESRSSEQRVTYNGTEVDIEEEEEEDTILLDPERATAVERRWISKCIKGQPTDIIALFHKMLKYLNGKTPLELVVVRENISRHDLKRLLNAIGDHIISVKHW</sequence>
<dbReference type="Proteomes" id="UP000009328">
    <property type="component" value="Unassembled WGS sequence"/>
</dbReference>
<evidence type="ECO:0000256" key="2">
    <source>
        <dbReference type="ARBA" id="ARBA00017880"/>
    </source>
</evidence>
<dbReference type="AlphaFoldDB" id="K0KSM9"/>
<comment type="caution">
    <text evidence="7">The sequence shown here is derived from an EMBL/GenBank/DDBJ whole genome shotgun (WGS) entry which is preliminary data.</text>
</comment>
<protein>
    <recommendedName>
        <fullName evidence="2 4">Nitrogen permease regulator 3</fullName>
    </recommendedName>
    <alternativeName>
        <fullName evidence="3 4">Required for meiotic nuclear division protein 11</fullName>
    </alternativeName>
</protein>
<dbReference type="InterPro" id="IPR056603">
    <property type="entry name" value="HTH_NPRL3"/>
</dbReference>
<reference evidence="7 8" key="1">
    <citation type="journal article" date="2012" name="Eukaryot. Cell">
        <title>Draft genome sequence of Wickerhamomyces ciferrii NRRL Y-1031 F-60-10.</title>
        <authorList>
            <person name="Schneider J."/>
            <person name="Andrea H."/>
            <person name="Blom J."/>
            <person name="Jaenicke S."/>
            <person name="Ruckert C."/>
            <person name="Schorsch C."/>
            <person name="Szczepanowski R."/>
            <person name="Farwick M."/>
            <person name="Goesmann A."/>
            <person name="Puhler A."/>
            <person name="Schaffer S."/>
            <person name="Tauch A."/>
            <person name="Kohler T."/>
            <person name="Brinkrolf K."/>
        </authorList>
    </citation>
    <scope>NUCLEOTIDE SEQUENCE [LARGE SCALE GENOMIC DNA]</scope>
    <source>
        <strain evidence="8">ATCC 14091 / BCRC 22168 / CBS 111 / JCM 3599 / NBRC 0793 / NRRL Y-1031 F-60-10</strain>
    </source>
</reference>
<proteinExistence type="inferred from homology"/>
<dbReference type="GO" id="GO:0038202">
    <property type="term" value="P:TORC1 signaling"/>
    <property type="evidence" value="ECO:0007669"/>
    <property type="project" value="TreeGrafter"/>
</dbReference>
<dbReference type="FunCoup" id="K0KSM9">
    <property type="interactions" value="123"/>
</dbReference>
<dbReference type="InParanoid" id="K0KSM9"/>
<feature type="region of interest" description="Disordered" evidence="5">
    <location>
        <begin position="43"/>
        <end position="140"/>
    </location>
</feature>
<feature type="compositionally biased region" description="Acidic residues" evidence="5">
    <location>
        <begin position="60"/>
        <end position="69"/>
    </location>
</feature>
<evidence type="ECO:0000259" key="6">
    <source>
        <dbReference type="Pfam" id="PF24064"/>
    </source>
</evidence>
<keyword evidence="4" id="KW-0732">Signal</keyword>
<dbReference type="Pfam" id="PF24064">
    <property type="entry name" value="HTH_NPRL3"/>
    <property type="match status" value="1"/>
</dbReference>
<evidence type="ECO:0000256" key="3">
    <source>
        <dbReference type="ARBA" id="ARBA00030028"/>
    </source>
</evidence>
<dbReference type="eggNOG" id="ENOG502QW35">
    <property type="taxonomic scope" value="Eukaryota"/>
</dbReference>
<dbReference type="GO" id="GO:0005774">
    <property type="term" value="C:vacuolar membrane"/>
    <property type="evidence" value="ECO:0007669"/>
    <property type="project" value="UniProtKB-SubCell"/>
</dbReference>
<feature type="compositionally biased region" description="Basic and acidic residues" evidence="5">
    <location>
        <begin position="246"/>
        <end position="257"/>
    </location>
</feature>
<dbReference type="GO" id="GO:0034198">
    <property type="term" value="P:cellular response to amino acid starvation"/>
    <property type="evidence" value="ECO:0007669"/>
    <property type="project" value="TreeGrafter"/>
</dbReference>
<feature type="region of interest" description="Disordered" evidence="5">
    <location>
        <begin position="198"/>
        <end position="262"/>
    </location>
</feature>
<comment type="similarity">
    <text evidence="1 4">Belongs to the NPR3 family.</text>
</comment>
<dbReference type="GO" id="GO:0051321">
    <property type="term" value="P:meiotic cell cycle"/>
    <property type="evidence" value="ECO:0007669"/>
    <property type="project" value="UniProtKB-UniRule"/>
</dbReference>
<dbReference type="InterPro" id="IPR005365">
    <property type="entry name" value="Npr3"/>
</dbReference>
<dbReference type="GO" id="GO:1990130">
    <property type="term" value="C:GATOR1 complex"/>
    <property type="evidence" value="ECO:0007669"/>
    <property type="project" value="TreeGrafter"/>
</dbReference>
<gene>
    <name evidence="7" type="ORF">BN7_4630</name>
</gene>
<dbReference type="EMBL" id="CAIF01000179">
    <property type="protein sequence ID" value="CCH45052.1"/>
    <property type="molecule type" value="Genomic_DNA"/>
</dbReference>
<name>K0KSM9_WICCF</name>